<dbReference type="KEGG" id="bcoa:BF29_2574"/>
<evidence type="ECO:0000313" key="1">
    <source>
        <dbReference type="EMBL" id="SHF74156.1"/>
    </source>
</evidence>
<dbReference type="HOGENOM" id="CLU_2931482_0_0_9"/>
<evidence type="ECO:0000313" key="2">
    <source>
        <dbReference type="Proteomes" id="UP000184029"/>
    </source>
</evidence>
<accession>A0A0B5X563</accession>
<sequence>MKKKLTNYSSVDHHWKKLLGCKCGWFIETTDVLLIIKDYNHSRLIDYRQEIKSKLGAMIA</sequence>
<protein>
    <submittedName>
        <fullName evidence="1">Uncharacterized protein</fullName>
    </submittedName>
</protein>
<comment type="caution">
    <text evidence="1">The sequence shown here is derived from an EMBL/GenBank/DDBJ whole genome shotgun (WGS) entry which is preliminary data.</text>
</comment>
<name>A0A0B5X563_HEYCO</name>
<proteinExistence type="predicted"/>
<dbReference type="KEGG" id="bcoa:BF29_2498"/>
<dbReference type="AlphaFoldDB" id="A0A0B5X563"/>
<dbReference type="EMBL" id="FQUB01000068">
    <property type="protein sequence ID" value="SHF74156.1"/>
    <property type="molecule type" value="Genomic_DNA"/>
</dbReference>
<organism evidence="1 2">
    <name type="scientific">Heyndrickxia coagulans DSM 1 = ATCC 7050</name>
    <dbReference type="NCBI Taxonomy" id="1121088"/>
    <lineage>
        <taxon>Bacteria</taxon>
        <taxon>Bacillati</taxon>
        <taxon>Bacillota</taxon>
        <taxon>Bacilli</taxon>
        <taxon>Bacillales</taxon>
        <taxon>Bacillaceae</taxon>
        <taxon>Heyndrickxia</taxon>
    </lineage>
</organism>
<reference evidence="1 2" key="1">
    <citation type="submission" date="2016-11" db="EMBL/GenBank/DDBJ databases">
        <authorList>
            <person name="Varghese N."/>
            <person name="Submissions S."/>
        </authorList>
    </citation>
    <scope>NUCLEOTIDE SEQUENCE [LARGE SCALE GENOMIC DNA]</scope>
    <source>
        <strain evidence="1 2">DSM 1</strain>
    </source>
</reference>
<dbReference type="Proteomes" id="UP000184029">
    <property type="component" value="Unassembled WGS sequence"/>
</dbReference>
<gene>
    <name evidence="1" type="ORF">SAMN02745208_02593</name>
</gene>